<dbReference type="eggNOG" id="ENOG5033E8D">
    <property type="taxonomic scope" value="Bacteria"/>
</dbReference>
<dbReference type="KEGG" id="mor:MOC_4553"/>
<dbReference type="AlphaFoldDB" id="A0A089P2N9"/>
<dbReference type="InterPro" id="IPR032710">
    <property type="entry name" value="NTF2-like_dom_sf"/>
</dbReference>
<keyword evidence="2" id="KW-1185">Reference proteome</keyword>
<reference evidence="1 2" key="1">
    <citation type="journal article" date="2014" name="PLoS ONE">
        <title>Genome Information of Methylobacterium oryzae, a Plant-Probiotic Methylotroph in the Phyllosphere.</title>
        <authorList>
            <person name="Kwak M.J."/>
            <person name="Jeong H."/>
            <person name="Madhaiyan M."/>
            <person name="Lee Y."/>
            <person name="Sa T.M."/>
            <person name="Oh T.K."/>
            <person name="Kim J.F."/>
        </authorList>
    </citation>
    <scope>NUCLEOTIDE SEQUENCE [LARGE SCALE GENOMIC DNA]</scope>
    <source>
        <strain evidence="1 2">CBMB20</strain>
    </source>
</reference>
<dbReference type="Gene3D" id="3.10.450.50">
    <property type="match status" value="1"/>
</dbReference>
<gene>
    <name evidence="1" type="ORF">MOC_4553</name>
</gene>
<evidence type="ECO:0000313" key="2">
    <source>
        <dbReference type="Proteomes" id="UP000029492"/>
    </source>
</evidence>
<accession>A0A089P2N9</accession>
<evidence type="ECO:0000313" key="1">
    <source>
        <dbReference type="EMBL" id="AIQ92308.1"/>
    </source>
</evidence>
<proteinExistence type="predicted"/>
<dbReference type="HOGENOM" id="CLU_1871461_0_0_5"/>
<dbReference type="EMBL" id="CP003811">
    <property type="protein sequence ID" value="AIQ92308.1"/>
    <property type="molecule type" value="Genomic_DNA"/>
</dbReference>
<dbReference type="Proteomes" id="UP000029492">
    <property type="component" value="Chromosome"/>
</dbReference>
<sequence>MTFQDEIAAFFVSYVEAFARRDADALSELWEPVGLFPSPTGNFALPREAFRDHCVTLMDFYRKQGVVQPLGELRSAVELFPNVAQARMTYRMRGEGDALVAEWDHVYILRRSDRWRVSLTIADGEMAAWAARGAQL</sequence>
<name>A0A089P2N9_9HYPH</name>
<protein>
    <submittedName>
        <fullName evidence="1">Protein of unassigned function</fullName>
    </submittedName>
</protein>
<organism evidence="1 2">
    <name type="scientific">Methylobacterium oryzae CBMB20</name>
    <dbReference type="NCBI Taxonomy" id="693986"/>
    <lineage>
        <taxon>Bacteria</taxon>
        <taxon>Pseudomonadati</taxon>
        <taxon>Pseudomonadota</taxon>
        <taxon>Alphaproteobacteria</taxon>
        <taxon>Hyphomicrobiales</taxon>
        <taxon>Methylobacteriaceae</taxon>
        <taxon>Methylobacterium</taxon>
    </lineage>
</organism>
<dbReference type="SUPFAM" id="SSF54427">
    <property type="entry name" value="NTF2-like"/>
    <property type="match status" value="1"/>
</dbReference>
<dbReference type="RefSeq" id="WP_043759252.1">
    <property type="nucleotide sequence ID" value="NZ_CP003811.1"/>
</dbReference>